<dbReference type="CDD" id="cd00082">
    <property type="entry name" value="HisKA"/>
    <property type="match status" value="1"/>
</dbReference>
<dbReference type="SMART" id="SM00448">
    <property type="entry name" value="REC"/>
    <property type="match status" value="1"/>
</dbReference>
<dbReference type="InterPro" id="IPR036890">
    <property type="entry name" value="HATPase_C_sf"/>
</dbReference>
<dbReference type="SUPFAM" id="SSF55874">
    <property type="entry name" value="ATPase domain of HSP90 chaperone/DNA topoisomerase II/histidine kinase"/>
    <property type="match status" value="1"/>
</dbReference>
<evidence type="ECO:0000256" key="2">
    <source>
        <dbReference type="PROSITE-ProRule" id="PRU00169"/>
    </source>
</evidence>
<sequence>MSQRFRPVSEGRRERETFRYDPSLIAQAVYNDLDNLIPPAELRGSADPALTTFAELAVLRLKTSRALISLFDRNYQYIVAEATPSLPLAPYAKIKNHEAGEHLVLCGTAIPRVAGICELALGVPGSLACNGSTDDADIPVTIIPDLAADPRSSQRAFCHLAPENRFYTGVPLRTPKGIEIGVFCVFDTRPREDLDDVSIQFLRDLSQVIVDYLDFKRQRENNRRADRMIRGVGSFVEGESTIPERGTAEGPGAFDDHSAQKGVVGKVQQQQQQQQQHAKRDLDLELTEASKNCQSPSQAPPLRRPGPSPISNPNSSSNIGRSISGFAQTQSHLQEPGTRRIFSKATDLIREVIDVDSVLFLEASIRSFGGLAEPKAYAARPVQDNVSSSSSNDERDYHQRNGIGIRSQRSEQHTCRVLGFSSIDGGSPSQACSSVSERFLVRLLRRYPQGKIFNFDTKYKILSGDNSSGETISGLAAVESSEAWTATENGLGHRPEPCRKRHKKRISRLNEAKNIAAIFPEARSVAIVPLWDTQKHRWYAGGFICSTTPGRTFAVEHELSYLRTFGIVIMSEVDRLKAQLMETSKIDFLSSLSHELRSPLHGIILGAELLSDTPLDAFQGEKLALIETCSRTLLETINHLLDLSKINNFLGNASSRRQATRDARVPSGVRGFNSRGAGDCEKLGIEAGMMTIASDFELDVLTEEVIESVCAGFSHQRLSTEGVEDQNMIRKPDGIESIQDATLKSERHVGDVAVMFDINPAVSWTFHAQSGAIRRIIMNLLGNSLKFTSKGTVDVTVVQMLQDEGKAQNLTPVKIIVTDTGRGIGQEFLRHNLFSPFCQEDSLSSGLGLGLSLVNKIVATMGGSIQVVSKLGQGTKVTVVLPLRGAASSSPTGNLSSAGFEEFKALTGQLEGLQVALLGLPTEQNGHGGGGDSDWLQGTRGEGALLANFCTQWLRMRIFEGSTCAPLPADLIITTEACLENLLADQSHGSVSTPVVVVCQSPLVARQMATSARFNNGNSIFEFVSQPIGPRKLAKALLLSLRRRVKSQTSATSIATPSSPVTPKATSGLTPRGSEIEDGTAQTFRQRIETVVQTATAVKVDSSVKESETQSSVIPQRPKEGSVSALGPADAPTKTAEKSDANGPRFLLVDDNPINLKILVSYAKKLGRRFACATNGLEAFEAFRESIGQGADAFKFVLTDISMPVMDGFESTRRMRSLEMERGLPRCNIFALTGLASAGAQEEAFASGIDLLLTKPVRLKELNKILESKGAFL</sequence>
<feature type="compositionally biased region" description="Pro residues" evidence="3">
    <location>
        <begin position="298"/>
        <end position="310"/>
    </location>
</feature>
<feature type="region of interest" description="Disordered" evidence="3">
    <location>
        <begin position="238"/>
        <end position="322"/>
    </location>
</feature>
<dbReference type="PANTHER" id="PTHR43719:SF28">
    <property type="entry name" value="PEROXIDE STRESS-ACTIVATED HISTIDINE KINASE MAK1-RELATED"/>
    <property type="match status" value="1"/>
</dbReference>
<dbReference type="CDD" id="cd17546">
    <property type="entry name" value="REC_hyHK_CKI1_RcsC-like"/>
    <property type="match status" value="1"/>
</dbReference>
<dbReference type="AlphaFoldDB" id="A0A4P7NTE5"/>
<dbReference type="InterPro" id="IPR003594">
    <property type="entry name" value="HATPase_dom"/>
</dbReference>
<dbReference type="InterPro" id="IPR011006">
    <property type="entry name" value="CheY-like_superfamily"/>
</dbReference>
<dbReference type="Gene3D" id="1.10.287.130">
    <property type="match status" value="1"/>
</dbReference>
<evidence type="ECO:0000313" key="7">
    <source>
        <dbReference type="Proteomes" id="UP000294847"/>
    </source>
</evidence>
<dbReference type="SUPFAM" id="SSF55781">
    <property type="entry name" value="GAF domain-like"/>
    <property type="match status" value="1"/>
</dbReference>
<feature type="compositionally biased region" description="Low complexity" evidence="3">
    <location>
        <begin position="1049"/>
        <end position="1063"/>
    </location>
</feature>
<evidence type="ECO:0000259" key="4">
    <source>
        <dbReference type="PROSITE" id="PS50109"/>
    </source>
</evidence>
<feature type="modified residue" description="4-aspartylphosphate" evidence="2">
    <location>
        <position position="1200"/>
    </location>
</feature>
<dbReference type="InterPro" id="IPR001789">
    <property type="entry name" value="Sig_transdc_resp-reg_receiver"/>
</dbReference>
<dbReference type="GO" id="GO:0000155">
    <property type="term" value="F:phosphorelay sensor kinase activity"/>
    <property type="evidence" value="ECO:0007669"/>
    <property type="project" value="InterPro"/>
</dbReference>
<dbReference type="InterPro" id="IPR029016">
    <property type="entry name" value="GAF-like_dom_sf"/>
</dbReference>
<dbReference type="Pfam" id="PF00512">
    <property type="entry name" value="HisKA"/>
    <property type="match status" value="1"/>
</dbReference>
<keyword evidence="1 2" id="KW-0597">Phosphoprotein</keyword>
<evidence type="ECO:0000256" key="3">
    <source>
        <dbReference type="SAM" id="MobiDB-lite"/>
    </source>
</evidence>
<dbReference type="Gene3D" id="3.40.50.2300">
    <property type="match status" value="1"/>
</dbReference>
<dbReference type="EMBL" id="CP034210">
    <property type="protein sequence ID" value="QBZ65639.1"/>
    <property type="molecule type" value="Genomic_DNA"/>
</dbReference>
<dbReference type="InterPro" id="IPR004358">
    <property type="entry name" value="Sig_transdc_His_kin-like_C"/>
</dbReference>
<evidence type="ECO:0000256" key="1">
    <source>
        <dbReference type="ARBA" id="ARBA00022553"/>
    </source>
</evidence>
<name>A0A4P7NTE5_PYROR</name>
<dbReference type="PANTHER" id="PTHR43719">
    <property type="entry name" value="TWO-COMPONENT HISTIDINE KINASE"/>
    <property type="match status" value="1"/>
</dbReference>
<dbReference type="SUPFAM" id="SSF52172">
    <property type="entry name" value="CheY-like"/>
    <property type="match status" value="1"/>
</dbReference>
<feature type="domain" description="Histidine kinase" evidence="4">
    <location>
        <begin position="591"/>
        <end position="885"/>
    </location>
</feature>
<dbReference type="PROSITE" id="PS50109">
    <property type="entry name" value="HIS_KIN"/>
    <property type="match status" value="1"/>
</dbReference>
<accession>A0A4P7NTE5</accession>
<dbReference type="Pfam" id="PF02518">
    <property type="entry name" value="HATPase_c"/>
    <property type="match status" value="1"/>
</dbReference>
<feature type="region of interest" description="Disordered" evidence="3">
    <location>
        <begin position="381"/>
        <end position="408"/>
    </location>
</feature>
<evidence type="ECO:0000313" key="6">
    <source>
        <dbReference type="EMBL" id="QBZ65639.1"/>
    </source>
</evidence>
<evidence type="ECO:0000259" key="5">
    <source>
        <dbReference type="PROSITE" id="PS50110"/>
    </source>
</evidence>
<feature type="region of interest" description="Disordered" evidence="3">
    <location>
        <begin position="1049"/>
        <end position="1082"/>
    </location>
</feature>
<feature type="domain" description="Response regulatory" evidence="5">
    <location>
        <begin position="1145"/>
        <end position="1270"/>
    </location>
</feature>
<dbReference type="Gene3D" id="3.30.565.10">
    <property type="entry name" value="Histidine kinase-like ATPase, C-terminal domain"/>
    <property type="match status" value="1"/>
</dbReference>
<dbReference type="Proteomes" id="UP000294847">
    <property type="component" value="Chromosome 7"/>
</dbReference>
<dbReference type="InterPro" id="IPR003661">
    <property type="entry name" value="HisK_dim/P_dom"/>
</dbReference>
<gene>
    <name evidence="6" type="ORF">PoMZ_12602</name>
</gene>
<feature type="region of interest" description="Disordered" evidence="3">
    <location>
        <begin position="1101"/>
        <end position="1141"/>
    </location>
</feature>
<dbReference type="SMART" id="SM00388">
    <property type="entry name" value="HisKA"/>
    <property type="match status" value="1"/>
</dbReference>
<dbReference type="InterPro" id="IPR050956">
    <property type="entry name" value="2C_system_His_kinase"/>
</dbReference>
<dbReference type="InterPro" id="IPR036097">
    <property type="entry name" value="HisK_dim/P_sf"/>
</dbReference>
<dbReference type="Pfam" id="PF00072">
    <property type="entry name" value="Response_reg"/>
    <property type="match status" value="1"/>
</dbReference>
<feature type="compositionally biased region" description="Low complexity" evidence="3">
    <location>
        <begin position="311"/>
        <end position="322"/>
    </location>
</feature>
<dbReference type="PROSITE" id="PS50110">
    <property type="entry name" value="RESPONSE_REGULATORY"/>
    <property type="match status" value="1"/>
</dbReference>
<feature type="compositionally biased region" description="Low complexity" evidence="3">
    <location>
        <begin position="260"/>
        <end position="276"/>
    </location>
</feature>
<dbReference type="SUPFAM" id="SSF47384">
    <property type="entry name" value="Homodimeric domain of signal transducing histidine kinase"/>
    <property type="match status" value="1"/>
</dbReference>
<dbReference type="PRINTS" id="PR00344">
    <property type="entry name" value="BCTRLSENSOR"/>
</dbReference>
<organism evidence="6 7">
    <name type="scientific">Pyricularia oryzae</name>
    <name type="common">Rice blast fungus</name>
    <name type="synonym">Magnaporthe oryzae</name>
    <dbReference type="NCBI Taxonomy" id="318829"/>
    <lineage>
        <taxon>Eukaryota</taxon>
        <taxon>Fungi</taxon>
        <taxon>Dikarya</taxon>
        <taxon>Ascomycota</taxon>
        <taxon>Pezizomycotina</taxon>
        <taxon>Sordariomycetes</taxon>
        <taxon>Sordariomycetidae</taxon>
        <taxon>Magnaporthales</taxon>
        <taxon>Pyriculariaceae</taxon>
        <taxon>Pyricularia</taxon>
    </lineage>
</organism>
<proteinExistence type="predicted"/>
<evidence type="ECO:0008006" key="8">
    <source>
        <dbReference type="Google" id="ProtNLM"/>
    </source>
</evidence>
<dbReference type="Gene3D" id="3.30.450.40">
    <property type="match status" value="1"/>
</dbReference>
<reference evidence="6 7" key="1">
    <citation type="journal article" date="2019" name="Mol. Biol. Evol.">
        <title>Blast fungal genomes show frequent chromosomal changes, gene gains and losses, and effector gene turnover.</title>
        <authorList>
            <person name="Gomez Luciano L.B."/>
            <person name="Jason Tsai I."/>
            <person name="Chuma I."/>
            <person name="Tosa Y."/>
            <person name="Chen Y.H."/>
            <person name="Li J.Y."/>
            <person name="Li M.Y."/>
            <person name="Jade Lu M.Y."/>
            <person name="Nakayashiki H."/>
            <person name="Li W.H."/>
        </authorList>
    </citation>
    <scope>NUCLEOTIDE SEQUENCE [LARGE SCALE GENOMIC DNA]</scope>
    <source>
        <strain evidence="6">MZ5-1-6</strain>
    </source>
</reference>
<dbReference type="SMART" id="SM00387">
    <property type="entry name" value="HATPase_c"/>
    <property type="match status" value="1"/>
</dbReference>
<dbReference type="InterPro" id="IPR005467">
    <property type="entry name" value="His_kinase_dom"/>
</dbReference>
<protein>
    <recommendedName>
        <fullName evidence="8">Histidine kinase G7</fullName>
    </recommendedName>
</protein>